<feature type="domain" description="RNase H type-2" evidence="14">
    <location>
        <begin position="17"/>
        <end position="228"/>
    </location>
</feature>
<comment type="similarity">
    <text evidence="5 13">Belongs to the RNase HII family.</text>
</comment>
<evidence type="ECO:0000259" key="14">
    <source>
        <dbReference type="PROSITE" id="PS51975"/>
    </source>
</evidence>
<dbReference type="Pfam" id="PF01351">
    <property type="entry name" value="RNase_HII"/>
    <property type="match status" value="1"/>
</dbReference>
<dbReference type="InterPro" id="IPR022898">
    <property type="entry name" value="RNase_HII"/>
</dbReference>
<feature type="binding site" evidence="12">
    <location>
        <position position="130"/>
    </location>
    <ligand>
        <name>a divalent metal cation</name>
        <dbReference type="ChEBI" id="CHEBI:60240"/>
    </ligand>
</feature>
<evidence type="ECO:0000256" key="8">
    <source>
        <dbReference type="ARBA" id="ARBA00022723"/>
    </source>
</evidence>
<sequence>MPTASFEPEELRLYENNIPCGVDEAGRGPYAGPLSVGLVSFSPEVLNEIREGRVLRGLNDSKKLSENKRESLYSEILEIAQTVSHAFLSHTYIDRFGINRAVLEGILKCYRKAIPGPIEKEEKGILLLIDGNYNFSRYKESEVIASQSYYYKKGDSRIASIAAASIIAKVKRDRFMKGIAAKFPGYGFESHKGYGSSSHEEAIRNLGISRIHRRSFTKKFHASDSSQSYRTE</sequence>
<evidence type="ECO:0000256" key="7">
    <source>
        <dbReference type="ARBA" id="ARBA00022722"/>
    </source>
</evidence>
<dbReference type="RefSeq" id="WP_100759569.1">
    <property type="nucleotide sequence ID" value="NZ_NPDT01000006.1"/>
</dbReference>
<comment type="cofactor">
    <cofactor evidence="2">
        <name>Mg(2+)</name>
        <dbReference type="ChEBI" id="CHEBI:18420"/>
    </cofactor>
</comment>
<dbReference type="InterPro" id="IPR036397">
    <property type="entry name" value="RNaseH_sf"/>
</dbReference>
<comment type="caution">
    <text evidence="15">The sequence shown here is derived from an EMBL/GenBank/DDBJ whole genome shotgun (WGS) entry which is preliminary data.</text>
</comment>
<keyword evidence="7 12" id="KW-0540">Nuclease</keyword>
<evidence type="ECO:0000256" key="13">
    <source>
        <dbReference type="RuleBase" id="RU003515"/>
    </source>
</evidence>
<keyword evidence="11" id="KW-0464">Manganese</keyword>
<dbReference type="PANTHER" id="PTHR10954">
    <property type="entry name" value="RIBONUCLEASE H2 SUBUNIT A"/>
    <property type="match status" value="1"/>
</dbReference>
<dbReference type="CDD" id="cd07182">
    <property type="entry name" value="RNase_HII_bacteria_HII_like"/>
    <property type="match status" value="1"/>
</dbReference>
<reference evidence="15 16" key="1">
    <citation type="submission" date="2017-07" db="EMBL/GenBank/DDBJ databases">
        <title>Leptospira spp. isolated from tropical soils.</title>
        <authorList>
            <person name="Thibeaux R."/>
            <person name="Iraola G."/>
            <person name="Ferres I."/>
            <person name="Bierque E."/>
            <person name="Girault D."/>
            <person name="Soupe-Gilbert M.-E."/>
            <person name="Picardeau M."/>
            <person name="Goarant C."/>
        </authorList>
    </citation>
    <scope>NUCLEOTIDE SEQUENCE [LARGE SCALE GENOMIC DNA]</scope>
    <source>
        <strain evidence="15 16">FH2-C-A2</strain>
    </source>
</reference>
<dbReference type="InterPro" id="IPR012337">
    <property type="entry name" value="RNaseH-like_sf"/>
</dbReference>
<comment type="catalytic activity">
    <reaction evidence="1 12 13">
        <text>Endonucleolytic cleavage to 5'-phosphomonoester.</text>
        <dbReference type="EC" id="3.1.26.4"/>
    </reaction>
</comment>
<keyword evidence="8 12" id="KW-0479">Metal-binding</keyword>
<dbReference type="Proteomes" id="UP000231912">
    <property type="component" value="Unassembled WGS sequence"/>
</dbReference>
<dbReference type="Gene3D" id="3.30.420.10">
    <property type="entry name" value="Ribonuclease H-like superfamily/Ribonuclease H"/>
    <property type="match status" value="1"/>
</dbReference>
<dbReference type="NCBIfam" id="NF000595">
    <property type="entry name" value="PRK00015.1-3"/>
    <property type="match status" value="1"/>
</dbReference>
<keyword evidence="6" id="KW-0963">Cytoplasm</keyword>
<keyword evidence="9 12" id="KW-0255">Endonuclease</keyword>
<gene>
    <name evidence="15" type="ORF">CH371_14715</name>
</gene>
<dbReference type="GO" id="GO:0003723">
    <property type="term" value="F:RNA binding"/>
    <property type="evidence" value="ECO:0007669"/>
    <property type="project" value="UniProtKB-UniRule"/>
</dbReference>
<evidence type="ECO:0000256" key="3">
    <source>
        <dbReference type="ARBA" id="ARBA00004065"/>
    </source>
</evidence>
<feature type="binding site" evidence="12">
    <location>
        <position position="24"/>
    </location>
    <ligand>
        <name>a divalent metal cation</name>
        <dbReference type="ChEBI" id="CHEBI:60240"/>
    </ligand>
</feature>
<evidence type="ECO:0000256" key="2">
    <source>
        <dbReference type="ARBA" id="ARBA00001946"/>
    </source>
</evidence>
<dbReference type="InterPro" id="IPR024567">
    <property type="entry name" value="RNase_HII/HIII_dom"/>
</dbReference>
<comment type="function">
    <text evidence="3 13">Endonuclease that specifically degrades the RNA of RNA-DNA hybrids.</text>
</comment>
<dbReference type="GO" id="GO:0046872">
    <property type="term" value="F:metal ion binding"/>
    <property type="evidence" value="ECO:0007669"/>
    <property type="project" value="UniProtKB-KW"/>
</dbReference>
<evidence type="ECO:0000256" key="5">
    <source>
        <dbReference type="ARBA" id="ARBA00007383"/>
    </source>
</evidence>
<evidence type="ECO:0000256" key="6">
    <source>
        <dbReference type="ARBA" id="ARBA00022490"/>
    </source>
</evidence>
<evidence type="ECO:0000256" key="11">
    <source>
        <dbReference type="ARBA" id="ARBA00023211"/>
    </source>
</evidence>
<evidence type="ECO:0000313" key="16">
    <source>
        <dbReference type="Proteomes" id="UP000231912"/>
    </source>
</evidence>
<keyword evidence="10 12" id="KW-0378">Hydrolase</keyword>
<dbReference type="SUPFAM" id="SSF53098">
    <property type="entry name" value="Ribonuclease H-like"/>
    <property type="match status" value="1"/>
</dbReference>
<dbReference type="EMBL" id="NPDT01000006">
    <property type="protein sequence ID" value="PJZ65171.1"/>
    <property type="molecule type" value="Genomic_DNA"/>
</dbReference>
<evidence type="ECO:0000256" key="10">
    <source>
        <dbReference type="ARBA" id="ARBA00022801"/>
    </source>
</evidence>
<dbReference type="EC" id="3.1.26.4" evidence="13"/>
<dbReference type="PANTHER" id="PTHR10954:SF18">
    <property type="entry name" value="RIBONUCLEASE HII"/>
    <property type="match status" value="1"/>
</dbReference>
<comment type="subcellular location">
    <subcellularLocation>
        <location evidence="4">Cytoplasm</location>
    </subcellularLocation>
</comment>
<dbReference type="GO" id="GO:0043137">
    <property type="term" value="P:DNA replication, removal of RNA primer"/>
    <property type="evidence" value="ECO:0007669"/>
    <property type="project" value="TreeGrafter"/>
</dbReference>
<protein>
    <recommendedName>
        <fullName evidence="13">Ribonuclease</fullName>
        <ecNumber evidence="13">3.1.26.4</ecNumber>
    </recommendedName>
</protein>
<evidence type="ECO:0000313" key="15">
    <source>
        <dbReference type="EMBL" id="PJZ65171.1"/>
    </source>
</evidence>
<dbReference type="GO" id="GO:0006298">
    <property type="term" value="P:mismatch repair"/>
    <property type="evidence" value="ECO:0007669"/>
    <property type="project" value="TreeGrafter"/>
</dbReference>
<dbReference type="GO" id="GO:0005737">
    <property type="term" value="C:cytoplasm"/>
    <property type="evidence" value="ECO:0007669"/>
    <property type="project" value="UniProtKB-SubCell"/>
</dbReference>
<evidence type="ECO:0000256" key="4">
    <source>
        <dbReference type="ARBA" id="ARBA00004496"/>
    </source>
</evidence>
<dbReference type="InterPro" id="IPR001352">
    <property type="entry name" value="RNase_HII/HIII"/>
</dbReference>
<comment type="cofactor">
    <cofactor evidence="12">
        <name>Mn(2+)</name>
        <dbReference type="ChEBI" id="CHEBI:29035"/>
    </cofactor>
    <cofactor evidence="12">
        <name>Mg(2+)</name>
        <dbReference type="ChEBI" id="CHEBI:18420"/>
    </cofactor>
    <text evidence="12">Manganese or magnesium. Binds 1 divalent metal ion per monomer in the absence of substrate. May bind a second metal ion after substrate binding.</text>
</comment>
<organism evidence="15 16">
    <name type="scientific">Leptospira wolffii</name>
    <dbReference type="NCBI Taxonomy" id="409998"/>
    <lineage>
        <taxon>Bacteria</taxon>
        <taxon>Pseudomonadati</taxon>
        <taxon>Spirochaetota</taxon>
        <taxon>Spirochaetia</taxon>
        <taxon>Leptospirales</taxon>
        <taxon>Leptospiraceae</taxon>
        <taxon>Leptospira</taxon>
    </lineage>
</organism>
<evidence type="ECO:0000256" key="1">
    <source>
        <dbReference type="ARBA" id="ARBA00000077"/>
    </source>
</evidence>
<name>A0A2M9Z9Q3_9LEPT</name>
<feature type="binding site" evidence="12">
    <location>
        <position position="23"/>
    </location>
    <ligand>
        <name>a divalent metal cation</name>
        <dbReference type="ChEBI" id="CHEBI:60240"/>
    </ligand>
</feature>
<dbReference type="GO" id="GO:0004523">
    <property type="term" value="F:RNA-DNA hybrid ribonuclease activity"/>
    <property type="evidence" value="ECO:0007669"/>
    <property type="project" value="UniProtKB-UniRule"/>
</dbReference>
<evidence type="ECO:0000256" key="9">
    <source>
        <dbReference type="ARBA" id="ARBA00022759"/>
    </source>
</evidence>
<proteinExistence type="inferred from homology"/>
<dbReference type="GO" id="GO:0032299">
    <property type="term" value="C:ribonuclease H2 complex"/>
    <property type="evidence" value="ECO:0007669"/>
    <property type="project" value="TreeGrafter"/>
</dbReference>
<evidence type="ECO:0000256" key="12">
    <source>
        <dbReference type="PROSITE-ProRule" id="PRU01319"/>
    </source>
</evidence>
<accession>A0A2M9Z9Q3</accession>
<dbReference type="PROSITE" id="PS51975">
    <property type="entry name" value="RNASE_H_2"/>
    <property type="match status" value="1"/>
</dbReference>
<dbReference type="AlphaFoldDB" id="A0A2M9Z9Q3"/>